<dbReference type="Gene3D" id="3.55.50.30">
    <property type="match status" value="1"/>
</dbReference>
<dbReference type="PIRSF" id="PIRSF018266">
    <property type="entry name" value="FecR"/>
    <property type="match status" value="1"/>
</dbReference>
<evidence type="ECO:0000313" key="4">
    <source>
        <dbReference type="EMBL" id="UYQ94500.1"/>
    </source>
</evidence>
<reference evidence="4" key="1">
    <citation type="submission" date="2022-10" db="EMBL/GenBank/DDBJ databases">
        <title>Chitinophaga sp. nov., isolated from soil.</title>
        <authorList>
            <person name="Jeon C.O."/>
        </authorList>
    </citation>
    <scope>NUCLEOTIDE SEQUENCE</scope>
    <source>
        <strain evidence="4">R8</strain>
    </source>
</reference>
<feature type="domain" description="FecR protein" evidence="2">
    <location>
        <begin position="166"/>
        <end position="261"/>
    </location>
</feature>
<dbReference type="EMBL" id="CP107006">
    <property type="protein sequence ID" value="UYQ94500.1"/>
    <property type="molecule type" value="Genomic_DNA"/>
</dbReference>
<keyword evidence="5" id="KW-1185">Reference proteome</keyword>
<accession>A0ABY6J498</accession>
<dbReference type="PANTHER" id="PTHR30273">
    <property type="entry name" value="PERIPLASMIC SIGNAL SENSOR AND SIGMA FACTOR ACTIVATOR FECR-RELATED"/>
    <property type="match status" value="1"/>
</dbReference>
<dbReference type="RefSeq" id="WP_264282381.1">
    <property type="nucleotide sequence ID" value="NZ_CP107006.1"/>
</dbReference>
<dbReference type="Gene3D" id="2.60.120.1440">
    <property type="match status" value="1"/>
</dbReference>
<gene>
    <name evidence="4" type="ORF">MKQ68_05275</name>
</gene>
<dbReference type="PANTHER" id="PTHR30273:SF2">
    <property type="entry name" value="PROTEIN FECR"/>
    <property type="match status" value="1"/>
</dbReference>
<evidence type="ECO:0000259" key="3">
    <source>
        <dbReference type="Pfam" id="PF16344"/>
    </source>
</evidence>
<proteinExistence type="predicted"/>
<dbReference type="InterPro" id="IPR006860">
    <property type="entry name" value="FecR"/>
</dbReference>
<dbReference type="InterPro" id="IPR032508">
    <property type="entry name" value="FecR_C"/>
</dbReference>
<protein>
    <submittedName>
        <fullName evidence="4">FecR domain-containing protein</fullName>
    </submittedName>
</protein>
<dbReference type="Pfam" id="PF16344">
    <property type="entry name" value="FecR_C"/>
    <property type="match status" value="1"/>
</dbReference>
<sequence length="373" mass="40912">MQPTLEDLLAKYLADELQPAERDTFHHMLQSAAHQQELEVLIDAAFRDNAFAPTTDAVRGEVLFGKIIAAARPPVRRMRWWRYAAAAILLGALAFGAWQWELGGQHSRLATGTVIVPGSSKAQLTLGNGTVVELDSTGRQVIVQGIRQHNGQLVYDGGGTAEGYNTLTVPRGGHFEVSLPDGSHVWLNASSVLRYPVSFSGSERRVELQGQGFFEIKPNSSQPFKVMVNDMAVEVLGTSFDIMAYTNESQVSATLVSGAVKVSRNGAQVVLRPGQQAVLAQTGAIYTVPEVDVATVTAWKTGFFEFTDVELPVIMRQLERWYDVDVKYDQAPLHEKFAGRVSRHLPITSVLAMLESDKVKFTISGRELIVTSK</sequence>
<feature type="domain" description="Protein FecR C-terminal" evidence="3">
    <location>
        <begin position="304"/>
        <end position="370"/>
    </location>
</feature>
<evidence type="ECO:0000313" key="5">
    <source>
        <dbReference type="Proteomes" id="UP001162741"/>
    </source>
</evidence>
<dbReference type="InterPro" id="IPR012373">
    <property type="entry name" value="Ferrdict_sens_TM"/>
</dbReference>
<evidence type="ECO:0000256" key="1">
    <source>
        <dbReference type="SAM" id="Phobius"/>
    </source>
</evidence>
<dbReference type="Pfam" id="PF04773">
    <property type="entry name" value="FecR"/>
    <property type="match status" value="1"/>
</dbReference>
<keyword evidence="1" id="KW-0812">Transmembrane</keyword>
<keyword evidence="1" id="KW-1133">Transmembrane helix</keyword>
<evidence type="ECO:0000259" key="2">
    <source>
        <dbReference type="Pfam" id="PF04773"/>
    </source>
</evidence>
<feature type="transmembrane region" description="Helical" evidence="1">
    <location>
        <begin position="80"/>
        <end position="100"/>
    </location>
</feature>
<keyword evidence="1" id="KW-0472">Membrane</keyword>
<dbReference type="Proteomes" id="UP001162741">
    <property type="component" value="Chromosome"/>
</dbReference>
<organism evidence="4 5">
    <name type="scientific">Chitinophaga horti</name>
    <dbReference type="NCBI Taxonomy" id="2920382"/>
    <lineage>
        <taxon>Bacteria</taxon>
        <taxon>Pseudomonadati</taxon>
        <taxon>Bacteroidota</taxon>
        <taxon>Chitinophagia</taxon>
        <taxon>Chitinophagales</taxon>
        <taxon>Chitinophagaceae</taxon>
        <taxon>Chitinophaga</taxon>
    </lineage>
</organism>
<name>A0ABY6J498_9BACT</name>